<dbReference type="EMBL" id="JAHQIW010001890">
    <property type="protein sequence ID" value="KAJ1353942.1"/>
    <property type="molecule type" value="Genomic_DNA"/>
</dbReference>
<sequence length="86" mass="9402">MLDSLAVNVDEDTGDESDAITESNLSTPDGWNGVLMDQIDELLIKEHTFAPTICTSVCLLLRDCCGGTRTWVEYAERSDKDCQGSS</sequence>
<keyword evidence="3" id="KW-1185">Reference proteome</keyword>
<name>A0AAD5M8B1_PARTN</name>
<feature type="compositionally biased region" description="Acidic residues" evidence="1">
    <location>
        <begin position="9"/>
        <end position="19"/>
    </location>
</feature>
<evidence type="ECO:0000256" key="1">
    <source>
        <dbReference type="SAM" id="MobiDB-lite"/>
    </source>
</evidence>
<evidence type="ECO:0000313" key="3">
    <source>
        <dbReference type="Proteomes" id="UP001196413"/>
    </source>
</evidence>
<evidence type="ECO:0000313" key="2">
    <source>
        <dbReference type="EMBL" id="KAJ1353942.1"/>
    </source>
</evidence>
<feature type="region of interest" description="Disordered" evidence="1">
    <location>
        <begin position="1"/>
        <end position="29"/>
    </location>
</feature>
<dbReference type="Proteomes" id="UP001196413">
    <property type="component" value="Unassembled WGS sequence"/>
</dbReference>
<gene>
    <name evidence="2" type="ORF">KIN20_010721</name>
</gene>
<organism evidence="2 3">
    <name type="scientific">Parelaphostrongylus tenuis</name>
    <name type="common">Meningeal worm</name>
    <dbReference type="NCBI Taxonomy" id="148309"/>
    <lineage>
        <taxon>Eukaryota</taxon>
        <taxon>Metazoa</taxon>
        <taxon>Ecdysozoa</taxon>
        <taxon>Nematoda</taxon>
        <taxon>Chromadorea</taxon>
        <taxon>Rhabditida</taxon>
        <taxon>Rhabditina</taxon>
        <taxon>Rhabditomorpha</taxon>
        <taxon>Strongyloidea</taxon>
        <taxon>Metastrongylidae</taxon>
        <taxon>Parelaphostrongylus</taxon>
    </lineage>
</organism>
<reference evidence="2" key="1">
    <citation type="submission" date="2021-06" db="EMBL/GenBank/DDBJ databases">
        <title>Parelaphostrongylus tenuis whole genome reference sequence.</title>
        <authorList>
            <person name="Garwood T.J."/>
            <person name="Larsen P.A."/>
            <person name="Fountain-Jones N.M."/>
            <person name="Garbe J.R."/>
            <person name="Macchietto M.G."/>
            <person name="Kania S.A."/>
            <person name="Gerhold R.W."/>
            <person name="Richards J.E."/>
            <person name="Wolf T.M."/>
        </authorList>
    </citation>
    <scope>NUCLEOTIDE SEQUENCE</scope>
    <source>
        <strain evidence="2">MNPRO001-30</strain>
        <tissue evidence="2">Meninges</tissue>
    </source>
</reference>
<accession>A0AAD5M8B1</accession>
<feature type="compositionally biased region" description="Polar residues" evidence="1">
    <location>
        <begin position="20"/>
        <end position="29"/>
    </location>
</feature>
<comment type="caution">
    <text evidence="2">The sequence shown here is derived from an EMBL/GenBank/DDBJ whole genome shotgun (WGS) entry which is preliminary data.</text>
</comment>
<proteinExistence type="predicted"/>
<dbReference type="AlphaFoldDB" id="A0AAD5M8B1"/>
<protein>
    <submittedName>
        <fullName evidence="2">Uncharacterized protein</fullName>
    </submittedName>
</protein>